<evidence type="ECO:0000313" key="8">
    <source>
        <dbReference type="EMBL" id="CCC70404.1"/>
    </source>
</evidence>
<dbReference type="KEGG" id="ncs:NCAS_0E03340"/>
<dbReference type="eggNOG" id="KOG3380">
    <property type="taxonomic scope" value="Eukaryota"/>
</dbReference>
<dbReference type="Proteomes" id="UP000001640">
    <property type="component" value="Chromosome 5"/>
</dbReference>
<gene>
    <name evidence="8" type="primary">NCAS0E03340</name>
    <name evidence="8" type="ordered locus">NCAS_0E03340</name>
</gene>
<dbReference type="STRING" id="1064592.G0VFY5"/>
<evidence type="ECO:0000256" key="7">
    <source>
        <dbReference type="RuleBase" id="RU004301"/>
    </source>
</evidence>
<proteinExistence type="inferred from homology"/>
<protein>
    <recommendedName>
        <fullName evidence="5 7">Actin-related protein 2/3 complex subunit 5</fullName>
    </recommendedName>
</protein>
<dbReference type="Pfam" id="PF04699">
    <property type="entry name" value="P16-Arc"/>
    <property type="match status" value="1"/>
</dbReference>
<accession>G0VFY5</accession>
<dbReference type="GO" id="GO:0005885">
    <property type="term" value="C:Arp2/3 protein complex"/>
    <property type="evidence" value="ECO:0007669"/>
    <property type="project" value="EnsemblFungi"/>
</dbReference>
<dbReference type="HOGENOM" id="CLU_101888_2_0_1"/>
<dbReference type="InParanoid" id="G0VFY5"/>
<dbReference type="GeneID" id="96904033"/>
<dbReference type="Gene3D" id="1.25.40.190">
    <property type="entry name" value="Actin-related protein 2/3 complex subunit 5"/>
    <property type="match status" value="1"/>
</dbReference>
<sequence length="153" mass="17005">MSDWRRIDIDAFDPESGRLTAQDLIPPYSHVITAQELQPKIQQLRSLSSSGDISSAIKLATNDPPYSADDATKAQYMMAVLETLTQVRQADITNILKGLNPQEQVVLVKYLYKGMSITEGQKQGGILLAWFEKLTQVAGVTPIVHYLSDRQTV</sequence>
<evidence type="ECO:0000256" key="5">
    <source>
        <dbReference type="ARBA" id="ARBA00040214"/>
    </source>
</evidence>
<dbReference type="FunCoup" id="G0VFY5">
    <property type="interactions" value="560"/>
</dbReference>
<dbReference type="GO" id="GO:0003729">
    <property type="term" value="F:mRNA binding"/>
    <property type="evidence" value="ECO:0007669"/>
    <property type="project" value="EnsemblFungi"/>
</dbReference>
<keyword evidence="3" id="KW-0963">Cytoplasm</keyword>
<dbReference type="RefSeq" id="XP_003676761.1">
    <property type="nucleotide sequence ID" value="XM_003676713.1"/>
</dbReference>
<evidence type="ECO:0000256" key="3">
    <source>
        <dbReference type="ARBA" id="ARBA00022490"/>
    </source>
</evidence>
<dbReference type="GO" id="GO:0000001">
    <property type="term" value="P:mitochondrion inheritance"/>
    <property type="evidence" value="ECO:0007669"/>
    <property type="project" value="EnsemblFungi"/>
</dbReference>
<keyword evidence="9" id="KW-1185">Reference proteome</keyword>
<dbReference type="EMBL" id="HE576756">
    <property type="protein sequence ID" value="CCC70404.1"/>
    <property type="molecule type" value="Genomic_DNA"/>
</dbReference>
<organism evidence="8 9">
    <name type="scientific">Naumovozyma castellii</name>
    <name type="common">Yeast</name>
    <name type="synonym">Saccharomyces castellii</name>
    <dbReference type="NCBI Taxonomy" id="27288"/>
    <lineage>
        <taxon>Eukaryota</taxon>
        <taxon>Fungi</taxon>
        <taxon>Dikarya</taxon>
        <taxon>Ascomycota</taxon>
        <taxon>Saccharomycotina</taxon>
        <taxon>Saccharomycetes</taxon>
        <taxon>Saccharomycetales</taxon>
        <taxon>Saccharomycetaceae</taxon>
        <taxon>Naumovozyma</taxon>
    </lineage>
</organism>
<evidence type="ECO:0000256" key="1">
    <source>
        <dbReference type="ARBA" id="ARBA00004245"/>
    </source>
</evidence>
<name>G0VFY5_NAUCA</name>
<dbReference type="InterPro" id="IPR036743">
    <property type="entry name" value="ARPC5_sf"/>
</dbReference>
<dbReference type="GO" id="GO:0030833">
    <property type="term" value="P:regulation of actin filament polymerization"/>
    <property type="evidence" value="ECO:0007669"/>
    <property type="project" value="InterPro"/>
</dbReference>
<comment type="similarity">
    <text evidence="2 7">Belongs to the ARPC5 family.</text>
</comment>
<evidence type="ECO:0000313" key="9">
    <source>
        <dbReference type="Proteomes" id="UP000001640"/>
    </source>
</evidence>
<reference key="2">
    <citation type="submission" date="2011-08" db="EMBL/GenBank/DDBJ databases">
        <title>Genome sequence of Naumovozyma castellii.</title>
        <authorList>
            <person name="Gordon J.L."/>
            <person name="Armisen D."/>
            <person name="Proux-Wera E."/>
            <person name="OhEigeartaigh S.S."/>
            <person name="Byrne K.P."/>
            <person name="Wolfe K.H."/>
        </authorList>
    </citation>
    <scope>NUCLEOTIDE SEQUENCE</scope>
    <source>
        <strain>Type strain:CBS 4309</strain>
    </source>
</reference>
<dbReference type="FunFam" id="1.25.40.190:FF:000003">
    <property type="entry name" value="Actin-related protein 2/3 complex subunit 5"/>
    <property type="match status" value="1"/>
</dbReference>
<comment type="function">
    <text evidence="6">Functions as a component of the Arp2/3 complex which is involved in regulation of actin polymerization and together with an activating nucleation-promoting factor (NPF) mediates the formation of branched actin networks.</text>
</comment>
<evidence type="ECO:0000256" key="2">
    <source>
        <dbReference type="ARBA" id="ARBA00006084"/>
    </source>
</evidence>
<keyword evidence="4 7" id="KW-0206">Cytoskeleton</keyword>
<dbReference type="GO" id="GO:0030674">
    <property type="term" value="F:protein-macromolecule adaptor activity"/>
    <property type="evidence" value="ECO:0007669"/>
    <property type="project" value="EnsemblFungi"/>
</dbReference>
<dbReference type="PIRSF" id="PIRSF039096">
    <property type="entry name" value="p16-ARC"/>
    <property type="match status" value="1"/>
</dbReference>
<dbReference type="OMA" id="GMGCIMR"/>
<reference evidence="8 9" key="1">
    <citation type="journal article" date="2011" name="Proc. Natl. Acad. Sci. U.S.A.">
        <title>Evolutionary erosion of yeast sex chromosomes by mating-type switching accidents.</title>
        <authorList>
            <person name="Gordon J.L."/>
            <person name="Armisen D."/>
            <person name="Proux-Wera E."/>
            <person name="Oheigeartaigh S.S."/>
            <person name="Byrne K.P."/>
            <person name="Wolfe K.H."/>
        </authorList>
    </citation>
    <scope>NUCLEOTIDE SEQUENCE [LARGE SCALE GENOMIC DNA]</scope>
    <source>
        <strain evidence="9">ATCC 76901 / BCRC 22586 / CBS 4309 / NBRC 1992 / NRRL Y-12630</strain>
    </source>
</reference>
<dbReference type="AlphaFoldDB" id="G0VFY5"/>
<dbReference type="GO" id="GO:0044396">
    <property type="term" value="P:actin cortical patch organization"/>
    <property type="evidence" value="ECO:0007669"/>
    <property type="project" value="EnsemblFungi"/>
</dbReference>
<dbReference type="OrthoDB" id="195498at2759"/>
<dbReference type="PANTHER" id="PTHR12644">
    <property type="entry name" value="ARP2/3 COMPLEX 16 KD SUBUNIT P16-ARC"/>
    <property type="match status" value="1"/>
</dbReference>
<dbReference type="GO" id="GO:0034314">
    <property type="term" value="P:Arp2/3 complex-mediated actin nucleation"/>
    <property type="evidence" value="ECO:0007669"/>
    <property type="project" value="InterPro"/>
</dbReference>
<dbReference type="InterPro" id="IPR006789">
    <property type="entry name" value="ARPC5"/>
</dbReference>
<dbReference type="SUPFAM" id="SSF69103">
    <property type="entry name" value="Arp2/3 complex 16 kDa subunit ARPC5"/>
    <property type="match status" value="1"/>
</dbReference>
<comment type="subcellular location">
    <subcellularLocation>
        <location evidence="1">Cytoplasm</location>
        <location evidence="1">Cytoskeleton</location>
    </subcellularLocation>
</comment>
<comment type="function">
    <text evidence="7">Functions as component of the Arp2/3 complex which is involved in regulation of actin polymerization and together with an activating nucleation-promoting factor (NPF) mediates the formation of branched actin networks. Arp2/3 complex plays a critical role in the control of cell morphogenesis via the modulation of cell polarity development.</text>
</comment>
<evidence type="ECO:0000256" key="4">
    <source>
        <dbReference type="ARBA" id="ARBA00023212"/>
    </source>
</evidence>
<evidence type="ECO:0000256" key="6">
    <source>
        <dbReference type="ARBA" id="ARBA00060329"/>
    </source>
</evidence>